<dbReference type="SUPFAM" id="SSF53850">
    <property type="entry name" value="Periplasmic binding protein-like II"/>
    <property type="match status" value="1"/>
</dbReference>
<comment type="caution">
    <text evidence="7">The sequence shown here is derived from an EMBL/GenBank/DDBJ whole genome shotgun (WGS) entry which is preliminary data.</text>
</comment>
<evidence type="ECO:0000256" key="4">
    <source>
        <dbReference type="RuleBase" id="RU003744"/>
    </source>
</evidence>
<sequence length="276" mass="29633">MKRMHLVISAALLSLVATAASAESNLKLLKDGEIRILSNPIYPPMEYVNPETGVIDGFDVDLANAIAKKLNLTTVFVPAAFQQLQSGLQTGRADMIISGMSDNTKRQASMDFVDYLTSGPILFTVNASADKYKVATDLCGKSVAGSRSTTFGENVKDWSAANCEAKGKPAIKFDGTEDSNAARLGMKQGRYDAVVQGIETIAYQMKIEPNTYTLVGDPLLSNDVFGMAFKKDNTGLRDAVASALDALIKDGTYDELLKKWGLVHNAVPKAVVNGVK</sequence>
<feature type="chain" id="PRO_5016893739" evidence="5">
    <location>
        <begin position="20"/>
        <end position="276"/>
    </location>
</feature>
<evidence type="ECO:0000313" key="7">
    <source>
        <dbReference type="EMBL" id="RDJ03932.1"/>
    </source>
</evidence>
<dbReference type="EMBL" id="NAAC01000041">
    <property type="protein sequence ID" value="RDJ03932.1"/>
    <property type="molecule type" value="Genomic_DNA"/>
</dbReference>
<dbReference type="Pfam" id="PF00497">
    <property type="entry name" value="SBP_bac_3"/>
    <property type="match status" value="1"/>
</dbReference>
<organism evidence="7 8">
    <name type="scientific">Rhizobium grahamii</name>
    <dbReference type="NCBI Taxonomy" id="1120045"/>
    <lineage>
        <taxon>Bacteria</taxon>
        <taxon>Pseudomonadati</taxon>
        <taxon>Pseudomonadota</taxon>
        <taxon>Alphaproteobacteria</taxon>
        <taxon>Hyphomicrobiales</taxon>
        <taxon>Rhizobiaceae</taxon>
        <taxon>Rhizobium/Agrobacterium group</taxon>
        <taxon>Rhizobium</taxon>
    </lineage>
</organism>
<keyword evidence="3 5" id="KW-0732">Signal</keyword>
<evidence type="ECO:0000256" key="5">
    <source>
        <dbReference type="SAM" id="SignalP"/>
    </source>
</evidence>
<gene>
    <name evidence="7" type="ORF">B5K06_28920</name>
</gene>
<dbReference type="InterPro" id="IPR018313">
    <property type="entry name" value="SBP_3_CS"/>
</dbReference>
<dbReference type="Gene3D" id="3.40.190.10">
    <property type="entry name" value="Periplasmic binding protein-like II"/>
    <property type="match status" value="2"/>
</dbReference>
<reference evidence="7 8" key="1">
    <citation type="submission" date="2017-03" db="EMBL/GenBank/DDBJ databases">
        <title>Genome analysis of Rhizobial strains effectives or ineffectives for nitrogen fixation isolated from bean seeds.</title>
        <authorList>
            <person name="Peralta H."/>
            <person name="Aguilar-Vera A."/>
            <person name="Mora Y."/>
            <person name="Vargas-Lagunas C."/>
            <person name="Girard L."/>
            <person name="Mora J."/>
        </authorList>
    </citation>
    <scope>NUCLEOTIDE SEQUENCE [LARGE SCALE GENOMIC DNA]</scope>
    <source>
        <strain evidence="7 8">CCGM3</strain>
    </source>
</reference>
<dbReference type="SMART" id="SM00062">
    <property type="entry name" value="PBPb"/>
    <property type="match status" value="1"/>
</dbReference>
<dbReference type="AlphaFoldDB" id="A0A370KGM5"/>
<dbReference type="RefSeq" id="WP_016555734.1">
    <property type="nucleotide sequence ID" value="NZ_KZ857269.1"/>
</dbReference>
<protein>
    <submittedName>
        <fullName evidence="7">ABC transporter substrate-binding protein</fullName>
    </submittedName>
</protein>
<dbReference type="PANTHER" id="PTHR35936">
    <property type="entry name" value="MEMBRANE-BOUND LYTIC MUREIN TRANSGLYCOSYLASE F"/>
    <property type="match status" value="1"/>
</dbReference>
<name>A0A370KGM5_9HYPH</name>
<evidence type="ECO:0000259" key="6">
    <source>
        <dbReference type="SMART" id="SM00062"/>
    </source>
</evidence>
<accession>A0A370KGM5</accession>
<dbReference type="PANTHER" id="PTHR35936:SF17">
    <property type="entry name" value="ARGININE-BINDING EXTRACELLULAR PROTEIN ARTP"/>
    <property type="match status" value="1"/>
</dbReference>
<dbReference type="PROSITE" id="PS01039">
    <property type="entry name" value="SBP_BACTERIAL_3"/>
    <property type="match status" value="1"/>
</dbReference>
<evidence type="ECO:0000256" key="3">
    <source>
        <dbReference type="ARBA" id="ARBA00022729"/>
    </source>
</evidence>
<comment type="similarity">
    <text evidence="2 4">Belongs to the bacterial solute-binding protein 3 family.</text>
</comment>
<dbReference type="InterPro" id="IPR001638">
    <property type="entry name" value="Solute-binding_3/MltF_N"/>
</dbReference>
<feature type="signal peptide" evidence="5">
    <location>
        <begin position="1"/>
        <end position="19"/>
    </location>
</feature>
<dbReference type="CDD" id="cd01004">
    <property type="entry name" value="PBP2_MidA_like"/>
    <property type="match status" value="1"/>
</dbReference>
<evidence type="ECO:0000256" key="2">
    <source>
        <dbReference type="ARBA" id="ARBA00010333"/>
    </source>
</evidence>
<evidence type="ECO:0000313" key="8">
    <source>
        <dbReference type="Proteomes" id="UP000254939"/>
    </source>
</evidence>
<proteinExistence type="inferred from homology"/>
<dbReference type="OrthoDB" id="4577708at2"/>
<evidence type="ECO:0000256" key="1">
    <source>
        <dbReference type="ARBA" id="ARBA00004418"/>
    </source>
</evidence>
<dbReference type="Proteomes" id="UP000254939">
    <property type="component" value="Unassembled WGS sequence"/>
</dbReference>
<feature type="domain" description="Solute-binding protein family 3/N-terminal" evidence="6">
    <location>
        <begin position="33"/>
        <end position="264"/>
    </location>
</feature>
<comment type="subcellular location">
    <subcellularLocation>
        <location evidence="1">Periplasm</location>
    </subcellularLocation>
</comment>
<dbReference type="GO" id="GO:0042597">
    <property type="term" value="C:periplasmic space"/>
    <property type="evidence" value="ECO:0007669"/>
    <property type="project" value="UniProtKB-SubCell"/>
</dbReference>